<evidence type="ECO:0000313" key="3">
    <source>
        <dbReference type="Proteomes" id="UP000663828"/>
    </source>
</evidence>
<gene>
    <name evidence="1" type="ORF">EDS130_LOCUS12084</name>
    <name evidence="2" type="ORF">XAT740_LOCUS19184</name>
</gene>
<dbReference type="Gene3D" id="3.40.50.1220">
    <property type="entry name" value="TPP-binding domain"/>
    <property type="match status" value="1"/>
</dbReference>
<evidence type="ECO:0000313" key="2">
    <source>
        <dbReference type="EMBL" id="CAF1117244.1"/>
    </source>
</evidence>
<comment type="caution">
    <text evidence="1">The sequence shown here is derived from an EMBL/GenBank/DDBJ whole genome shotgun (WGS) entry which is preliminary data.</text>
</comment>
<dbReference type="SUPFAM" id="SSF52467">
    <property type="entry name" value="DHS-like NAD/FAD-binding domain"/>
    <property type="match status" value="1"/>
</dbReference>
<proteinExistence type="predicted"/>
<accession>A0A814CS53</accession>
<dbReference type="EMBL" id="CAJNOR010001302">
    <property type="protein sequence ID" value="CAF1117244.1"/>
    <property type="molecule type" value="Genomic_DNA"/>
</dbReference>
<keyword evidence="3" id="KW-1185">Reference proteome</keyword>
<evidence type="ECO:0000313" key="4">
    <source>
        <dbReference type="Proteomes" id="UP000663852"/>
    </source>
</evidence>
<sequence length="207" mass="23588">MNTILSTKLNVWELRNHPGVTRSQNTHITATAKAFSFANYMALVELVYQNLLRLVVSQNTDGLPSILLAELLGNSNLKICQKMSHKVSTRFPYAYIFSSTWSCQTHRCLLGIKLFITGHFSCEQRGKLAIGNLQSTLLASLAKLNVHIMCEDPVHRLIVQLEISIPEWELYRRIRVPINQYTVSVMDFDLSQDITYTLFSTIQVNVK</sequence>
<dbReference type="EMBL" id="CAJNOJ010000045">
    <property type="protein sequence ID" value="CAF0946147.1"/>
    <property type="molecule type" value="Genomic_DNA"/>
</dbReference>
<organism evidence="1 4">
    <name type="scientific">Adineta ricciae</name>
    <name type="common">Rotifer</name>
    <dbReference type="NCBI Taxonomy" id="249248"/>
    <lineage>
        <taxon>Eukaryota</taxon>
        <taxon>Metazoa</taxon>
        <taxon>Spiralia</taxon>
        <taxon>Gnathifera</taxon>
        <taxon>Rotifera</taxon>
        <taxon>Eurotatoria</taxon>
        <taxon>Bdelloidea</taxon>
        <taxon>Adinetida</taxon>
        <taxon>Adinetidae</taxon>
        <taxon>Adineta</taxon>
    </lineage>
</organism>
<evidence type="ECO:0000313" key="1">
    <source>
        <dbReference type="EMBL" id="CAF0946147.1"/>
    </source>
</evidence>
<dbReference type="AlphaFoldDB" id="A0A814CS53"/>
<protein>
    <submittedName>
        <fullName evidence="1">Uncharacterized protein</fullName>
    </submittedName>
</protein>
<dbReference type="Proteomes" id="UP000663828">
    <property type="component" value="Unassembled WGS sequence"/>
</dbReference>
<dbReference type="Proteomes" id="UP000663852">
    <property type="component" value="Unassembled WGS sequence"/>
</dbReference>
<name>A0A814CS53_ADIRI</name>
<reference evidence="1" key="1">
    <citation type="submission" date="2021-02" db="EMBL/GenBank/DDBJ databases">
        <authorList>
            <person name="Nowell W R."/>
        </authorList>
    </citation>
    <scope>NUCLEOTIDE SEQUENCE</scope>
</reference>
<dbReference type="OrthoDB" id="2919105at2759"/>
<dbReference type="InterPro" id="IPR029035">
    <property type="entry name" value="DHS-like_NAD/FAD-binding_dom"/>
</dbReference>